<reference evidence="1" key="2">
    <citation type="submission" date="2020-11" db="EMBL/GenBank/DDBJ databases">
        <authorList>
            <person name="McCartney M.A."/>
            <person name="Auch B."/>
            <person name="Kono T."/>
            <person name="Mallez S."/>
            <person name="Becker A."/>
            <person name="Gohl D.M."/>
            <person name="Silverstein K.A.T."/>
            <person name="Koren S."/>
            <person name="Bechman K.B."/>
            <person name="Herman A."/>
            <person name="Abrahante J.E."/>
            <person name="Garbe J."/>
        </authorList>
    </citation>
    <scope>NUCLEOTIDE SEQUENCE</scope>
    <source>
        <strain evidence="1">Duluth1</strain>
        <tissue evidence="1">Whole animal</tissue>
    </source>
</reference>
<comment type="caution">
    <text evidence="1">The sequence shown here is derived from an EMBL/GenBank/DDBJ whole genome shotgun (WGS) entry which is preliminary data.</text>
</comment>
<proteinExistence type="predicted"/>
<dbReference type="Proteomes" id="UP000828390">
    <property type="component" value="Unassembled WGS sequence"/>
</dbReference>
<evidence type="ECO:0000313" key="2">
    <source>
        <dbReference type="Proteomes" id="UP000828390"/>
    </source>
</evidence>
<keyword evidence="2" id="KW-1185">Reference proteome</keyword>
<organism evidence="1 2">
    <name type="scientific">Dreissena polymorpha</name>
    <name type="common">Zebra mussel</name>
    <name type="synonym">Mytilus polymorpha</name>
    <dbReference type="NCBI Taxonomy" id="45954"/>
    <lineage>
        <taxon>Eukaryota</taxon>
        <taxon>Metazoa</taxon>
        <taxon>Spiralia</taxon>
        <taxon>Lophotrochozoa</taxon>
        <taxon>Mollusca</taxon>
        <taxon>Bivalvia</taxon>
        <taxon>Autobranchia</taxon>
        <taxon>Heteroconchia</taxon>
        <taxon>Euheterodonta</taxon>
        <taxon>Imparidentia</taxon>
        <taxon>Neoheterodontei</taxon>
        <taxon>Myida</taxon>
        <taxon>Dreissenoidea</taxon>
        <taxon>Dreissenidae</taxon>
        <taxon>Dreissena</taxon>
    </lineage>
</organism>
<protein>
    <submittedName>
        <fullName evidence="1">Uncharacterized protein</fullName>
    </submittedName>
</protein>
<accession>A0A9D4G7D1</accession>
<dbReference type="EMBL" id="JAIWYP010000006">
    <property type="protein sequence ID" value="KAH3810419.1"/>
    <property type="molecule type" value="Genomic_DNA"/>
</dbReference>
<dbReference type="AlphaFoldDB" id="A0A9D4G7D1"/>
<gene>
    <name evidence="1" type="ORF">DPMN_138811</name>
</gene>
<sequence>MRIIGSCIVVFTTSIEEDKKGEHLRAALLIQRVTSSLEQDVLSNAKFAVSEISKIGVTQEER</sequence>
<reference evidence="1" key="1">
    <citation type="journal article" date="2019" name="bioRxiv">
        <title>The Genome of the Zebra Mussel, Dreissena polymorpha: A Resource for Invasive Species Research.</title>
        <authorList>
            <person name="McCartney M.A."/>
            <person name="Auch B."/>
            <person name="Kono T."/>
            <person name="Mallez S."/>
            <person name="Zhang Y."/>
            <person name="Obille A."/>
            <person name="Becker A."/>
            <person name="Abrahante J.E."/>
            <person name="Garbe J."/>
            <person name="Badalamenti J.P."/>
            <person name="Herman A."/>
            <person name="Mangelson H."/>
            <person name="Liachko I."/>
            <person name="Sullivan S."/>
            <person name="Sone E.D."/>
            <person name="Koren S."/>
            <person name="Silverstein K.A.T."/>
            <person name="Beckman K.B."/>
            <person name="Gohl D.M."/>
        </authorList>
    </citation>
    <scope>NUCLEOTIDE SEQUENCE</scope>
    <source>
        <strain evidence="1">Duluth1</strain>
        <tissue evidence="1">Whole animal</tissue>
    </source>
</reference>
<evidence type="ECO:0000313" key="1">
    <source>
        <dbReference type="EMBL" id="KAH3810419.1"/>
    </source>
</evidence>
<name>A0A9D4G7D1_DREPO</name>